<evidence type="ECO:0000256" key="1">
    <source>
        <dbReference type="ARBA" id="ARBA00022741"/>
    </source>
</evidence>
<feature type="region of interest" description="Disordered" evidence="5">
    <location>
        <begin position="115"/>
        <end position="158"/>
    </location>
</feature>
<name>A0ABP0Q0B9_9DINO</name>
<dbReference type="InterPro" id="IPR011545">
    <property type="entry name" value="DEAD/DEAH_box_helicase_dom"/>
</dbReference>
<evidence type="ECO:0000259" key="6">
    <source>
        <dbReference type="Pfam" id="PF00270"/>
    </source>
</evidence>
<comment type="caution">
    <text evidence="7">The sequence shown here is derived from an EMBL/GenBank/DDBJ whole genome shotgun (WGS) entry which is preliminary data.</text>
</comment>
<evidence type="ECO:0000256" key="4">
    <source>
        <dbReference type="ARBA" id="ARBA00022840"/>
    </source>
</evidence>
<sequence>METATPLPHSWLGAWTSLPAPAMCGTSRAMTQGPSASSWTRRGPALLDEHRFWLPLGVGVGLAAAKTRYAPQPRVERELMGLSMLNKDPDLVGEDFERRKAAAKALAGEADESWAFWEEQKTPTPGLGNKPRDKVAAELPSPLPSLEPPTPLEGDDTLDQETSFKKAYGSDATIMGTDGEPLEVPRHSTFQEAVEEFGYPAFLKAALARRGFYYLTPVQQCSLPLFRGGHDFMASAFTGSGKTSAYLLPILKSLHEAARLVPGSQVASHYKTKDALRSAKPSIATVRGMKKGQAALEFEEASGKAHRQLVPVDWVVGAPEPPPRRRWQGPALPQAVVLVPTRELCEQVNLETKEFLFYSSLRSVALFGDAQLRSQFRYSMCFGGCLWQMCFALN</sequence>
<dbReference type="Gene3D" id="3.40.50.300">
    <property type="entry name" value="P-loop containing nucleotide triphosphate hydrolases"/>
    <property type="match status" value="1"/>
</dbReference>
<proteinExistence type="predicted"/>
<keyword evidence="3" id="KW-0347">Helicase</keyword>
<dbReference type="PANTHER" id="PTHR47963:SF7">
    <property type="entry name" value="ATP-DEPENDENT RNA HELICASE YFML-RELATED"/>
    <property type="match status" value="1"/>
</dbReference>
<keyword evidence="4" id="KW-0067">ATP-binding</keyword>
<dbReference type="InterPro" id="IPR050547">
    <property type="entry name" value="DEAD_box_RNA_helicases"/>
</dbReference>
<dbReference type="SUPFAM" id="SSF52540">
    <property type="entry name" value="P-loop containing nucleoside triphosphate hydrolases"/>
    <property type="match status" value="1"/>
</dbReference>
<organism evidence="7 8">
    <name type="scientific">Durusdinium trenchii</name>
    <dbReference type="NCBI Taxonomy" id="1381693"/>
    <lineage>
        <taxon>Eukaryota</taxon>
        <taxon>Sar</taxon>
        <taxon>Alveolata</taxon>
        <taxon>Dinophyceae</taxon>
        <taxon>Suessiales</taxon>
        <taxon>Symbiodiniaceae</taxon>
        <taxon>Durusdinium</taxon>
    </lineage>
</organism>
<dbReference type="InterPro" id="IPR027417">
    <property type="entry name" value="P-loop_NTPase"/>
</dbReference>
<accession>A0ABP0Q0B9</accession>
<evidence type="ECO:0000256" key="2">
    <source>
        <dbReference type="ARBA" id="ARBA00022801"/>
    </source>
</evidence>
<keyword evidence="8" id="KW-1185">Reference proteome</keyword>
<feature type="domain" description="DEAD/DEAH-box helicase" evidence="6">
    <location>
        <begin position="216"/>
        <end position="376"/>
    </location>
</feature>
<evidence type="ECO:0000313" key="8">
    <source>
        <dbReference type="Proteomes" id="UP001642484"/>
    </source>
</evidence>
<evidence type="ECO:0000313" key="7">
    <source>
        <dbReference type="EMBL" id="CAK9080599.1"/>
    </source>
</evidence>
<keyword evidence="1" id="KW-0547">Nucleotide-binding</keyword>
<dbReference type="Pfam" id="PF00270">
    <property type="entry name" value="DEAD"/>
    <property type="match status" value="1"/>
</dbReference>
<protein>
    <recommendedName>
        <fullName evidence="6">DEAD/DEAH-box helicase domain-containing protein</fullName>
    </recommendedName>
</protein>
<dbReference type="EMBL" id="CAXAMN010023751">
    <property type="protein sequence ID" value="CAK9080599.1"/>
    <property type="molecule type" value="Genomic_DNA"/>
</dbReference>
<gene>
    <name evidence="7" type="ORF">CCMP2556_LOCUS39551</name>
</gene>
<evidence type="ECO:0000256" key="3">
    <source>
        <dbReference type="ARBA" id="ARBA00022806"/>
    </source>
</evidence>
<dbReference type="PANTHER" id="PTHR47963">
    <property type="entry name" value="DEAD-BOX ATP-DEPENDENT RNA HELICASE 47, MITOCHONDRIAL"/>
    <property type="match status" value="1"/>
</dbReference>
<feature type="compositionally biased region" description="Pro residues" evidence="5">
    <location>
        <begin position="141"/>
        <end position="151"/>
    </location>
</feature>
<keyword evidence="2" id="KW-0378">Hydrolase</keyword>
<evidence type="ECO:0000256" key="5">
    <source>
        <dbReference type="SAM" id="MobiDB-lite"/>
    </source>
</evidence>
<reference evidence="7 8" key="1">
    <citation type="submission" date="2024-02" db="EMBL/GenBank/DDBJ databases">
        <authorList>
            <person name="Chen Y."/>
            <person name="Shah S."/>
            <person name="Dougan E. K."/>
            <person name="Thang M."/>
            <person name="Chan C."/>
        </authorList>
    </citation>
    <scope>NUCLEOTIDE SEQUENCE [LARGE SCALE GENOMIC DNA]</scope>
</reference>
<dbReference type="Proteomes" id="UP001642484">
    <property type="component" value="Unassembled WGS sequence"/>
</dbReference>